<reference evidence="1" key="2">
    <citation type="journal article" date="2015" name="Data Brief">
        <title>Shoot transcriptome of the giant reed, Arundo donax.</title>
        <authorList>
            <person name="Barrero R.A."/>
            <person name="Guerrero F.D."/>
            <person name="Moolhuijzen P."/>
            <person name="Goolsby J.A."/>
            <person name="Tidwell J."/>
            <person name="Bellgard S.E."/>
            <person name="Bellgard M.I."/>
        </authorList>
    </citation>
    <scope>NUCLEOTIDE SEQUENCE</scope>
    <source>
        <tissue evidence="1">Shoot tissue taken approximately 20 cm above the soil surface</tissue>
    </source>
</reference>
<sequence>MLALHAWLGFRGGVWRRRRLGFGLVELNCAHSPASHIDLVNGLPRWRLIRTLIYLDQIFIWPTC</sequence>
<dbReference type="EMBL" id="GBRH01209160">
    <property type="protein sequence ID" value="JAD88735.1"/>
    <property type="molecule type" value="Transcribed_RNA"/>
</dbReference>
<proteinExistence type="predicted"/>
<evidence type="ECO:0000313" key="1">
    <source>
        <dbReference type="EMBL" id="JAD88735.1"/>
    </source>
</evidence>
<reference evidence="1" key="1">
    <citation type="submission" date="2014-09" db="EMBL/GenBank/DDBJ databases">
        <authorList>
            <person name="Magalhaes I.L.F."/>
            <person name="Oliveira U."/>
            <person name="Santos F.R."/>
            <person name="Vidigal T.H.D.A."/>
            <person name="Brescovit A.D."/>
            <person name="Santos A.J."/>
        </authorList>
    </citation>
    <scope>NUCLEOTIDE SEQUENCE</scope>
    <source>
        <tissue evidence="1">Shoot tissue taken approximately 20 cm above the soil surface</tissue>
    </source>
</reference>
<protein>
    <submittedName>
        <fullName evidence="1">Uncharacterized protein</fullName>
    </submittedName>
</protein>
<dbReference type="AlphaFoldDB" id="A0A0A9DSU8"/>
<name>A0A0A9DSU8_ARUDO</name>
<organism evidence="1">
    <name type="scientific">Arundo donax</name>
    <name type="common">Giant reed</name>
    <name type="synonym">Donax arundinaceus</name>
    <dbReference type="NCBI Taxonomy" id="35708"/>
    <lineage>
        <taxon>Eukaryota</taxon>
        <taxon>Viridiplantae</taxon>
        <taxon>Streptophyta</taxon>
        <taxon>Embryophyta</taxon>
        <taxon>Tracheophyta</taxon>
        <taxon>Spermatophyta</taxon>
        <taxon>Magnoliopsida</taxon>
        <taxon>Liliopsida</taxon>
        <taxon>Poales</taxon>
        <taxon>Poaceae</taxon>
        <taxon>PACMAD clade</taxon>
        <taxon>Arundinoideae</taxon>
        <taxon>Arundineae</taxon>
        <taxon>Arundo</taxon>
    </lineage>
</organism>
<accession>A0A0A9DSU8</accession>